<proteinExistence type="predicted"/>
<dbReference type="AlphaFoldDB" id="A0A833TDS2"/>
<dbReference type="PROSITE" id="PS51186">
    <property type="entry name" value="GNAT"/>
    <property type="match status" value="1"/>
</dbReference>
<dbReference type="EMBL" id="WSZM01000067">
    <property type="protein sequence ID" value="KAF4044535.1"/>
    <property type="molecule type" value="Genomic_DNA"/>
</dbReference>
<dbReference type="CDD" id="cd04301">
    <property type="entry name" value="NAT_SF"/>
    <property type="match status" value="1"/>
</dbReference>
<dbReference type="SUPFAM" id="SSF55729">
    <property type="entry name" value="Acyl-CoA N-acyltransferases (Nat)"/>
    <property type="match status" value="1"/>
</dbReference>
<accession>A0A833TDS2</accession>
<dbReference type="PANTHER" id="PTHR13947">
    <property type="entry name" value="GNAT FAMILY N-ACETYLTRANSFERASE"/>
    <property type="match status" value="1"/>
</dbReference>
<name>A0A833TDS2_PHYIN</name>
<dbReference type="GO" id="GO:0008080">
    <property type="term" value="F:N-acetyltransferase activity"/>
    <property type="evidence" value="ECO:0007669"/>
    <property type="project" value="InterPro"/>
</dbReference>
<evidence type="ECO:0000256" key="1">
    <source>
        <dbReference type="ARBA" id="ARBA00022679"/>
    </source>
</evidence>
<dbReference type="Proteomes" id="UP000704712">
    <property type="component" value="Unassembled WGS sequence"/>
</dbReference>
<dbReference type="InterPro" id="IPR050769">
    <property type="entry name" value="NAT_camello-type"/>
</dbReference>
<evidence type="ECO:0000313" key="5">
    <source>
        <dbReference type="Proteomes" id="UP000602510"/>
    </source>
</evidence>
<feature type="domain" description="N-acetyltransferase" evidence="2">
    <location>
        <begin position="1"/>
        <end position="121"/>
    </location>
</feature>
<sequence>MWSYEAFHAMPEQSEAYLQESLNSDLSDIEGTYIARDNKEGELRRLSVKDTHRRFGVGRSLIDALEKWAQENGFRKVWLTTAGVMDKAIAFYPSVGFKHTAVIVVSEDPYFEVYRFENLLRSSDK</sequence>
<dbReference type="PANTHER" id="PTHR13947:SF37">
    <property type="entry name" value="LD18367P"/>
    <property type="match status" value="1"/>
</dbReference>
<gene>
    <name evidence="3" type="ORF">GN244_ATG03080</name>
    <name evidence="4" type="ORF">GN958_ATG02577</name>
</gene>
<organism evidence="3 5">
    <name type="scientific">Phytophthora infestans</name>
    <name type="common">Potato late blight agent</name>
    <name type="synonym">Botrytis infestans</name>
    <dbReference type="NCBI Taxonomy" id="4787"/>
    <lineage>
        <taxon>Eukaryota</taxon>
        <taxon>Sar</taxon>
        <taxon>Stramenopiles</taxon>
        <taxon>Oomycota</taxon>
        <taxon>Peronosporomycetes</taxon>
        <taxon>Peronosporales</taxon>
        <taxon>Peronosporaceae</taxon>
        <taxon>Phytophthora</taxon>
    </lineage>
</organism>
<dbReference type="InterPro" id="IPR000182">
    <property type="entry name" value="GNAT_dom"/>
</dbReference>
<dbReference type="InterPro" id="IPR016181">
    <property type="entry name" value="Acyl_CoA_acyltransferase"/>
</dbReference>
<dbReference type="Gene3D" id="3.40.630.30">
    <property type="match status" value="1"/>
</dbReference>
<keyword evidence="1 3" id="KW-0808">Transferase</keyword>
<protein>
    <submittedName>
        <fullName evidence="3">Acetyltransferase (GNAT) family</fullName>
    </submittedName>
</protein>
<dbReference type="EMBL" id="JAACNO010000312">
    <property type="protein sequence ID" value="KAF4148253.1"/>
    <property type="molecule type" value="Genomic_DNA"/>
</dbReference>
<evidence type="ECO:0000259" key="2">
    <source>
        <dbReference type="PROSITE" id="PS51186"/>
    </source>
</evidence>
<reference evidence="3" key="1">
    <citation type="submission" date="2020-04" db="EMBL/GenBank/DDBJ databases">
        <title>Hybrid Assembly of Korean Phytophthora infestans isolates.</title>
        <authorList>
            <person name="Prokchorchik M."/>
            <person name="Lee Y."/>
            <person name="Seo J."/>
            <person name="Cho J.-H."/>
            <person name="Park Y.-E."/>
            <person name="Jang D.-C."/>
            <person name="Im J.-S."/>
            <person name="Choi J.-G."/>
            <person name="Park H.-J."/>
            <person name="Lee G.-B."/>
            <person name="Lee Y.-G."/>
            <person name="Hong S.-Y."/>
            <person name="Cho K."/>
            <person name="Sohn K.H."/>
        </authorList>
    </citation>
    <scope>NUCLEOTIDE SEQUENCE</scope>
    <source>
        <strain evidence="3">KR_1_A1</strain>
        <strain evidence="4">KR_2_A2</strain>
    </source>
</reference>
<dbReference type="Proteomes" id="UP000602510">
    <property type="component" value="Unassembled WGS sequence"/>
</dbReference>
<comment type="caution">
    <text evidence="3">The sequence shown here is derived from an EMBL/GenBank/DDBJ whole genome shotgun (WGS) entry which is preliminary data.</text>
</comment>
<evidence type="ECO:0000313" key="3">
    <source>
        <dbReference type="EMBL" id="KAF4044535.1"/>
    </source>
</evidence>
<dbReference type="Pfam" id="PF00583">
    <property type="entry name" value="Acetyltransf_1"/>
    <property type="match status" value="1"/>
</dbReference>
<evidence type="ECO:0000313" key="4">
    <source>
        <dbReference type="EMBL" id="KAF4148253.1"/>
    </source>
</evidence>
<keyword evidence="5" id="KW-1185">Reference proteome</keyword>